<evidence type="ECO:0000313" key="4">
    <source>
        <dbReference type="EMBL" id="GGM17571.1"/>
    </source>
</evidence>
<dbReference type="InterPro" id="IPR013154">
    <property type="entry name" value="ADH-like_N"/>
</dbReference>
<dbReference type="InterPro" id="IPR011032">
    <property type="entry name" value="GroES-like_sf"/>
</dbReference>
<dbReference type="PANTHER" id="PTHR48106:SF13">
    <property type="entry name" value="QUINONE OXIDOREDUCTASE-RELATED"/>
    <property type="match status" value="1"/>
</dbReference>
<dbReference type="FunFam" id="3.40.50.720:FF:000053">
    <property type="entry name" value="Quinone oxidoreductase 1"/>
    <property type="match status" value="1"/>
</dbReference>
<dbReference type="GO" id="GO:0005829">
    <property type="term" value="C:cytosol"/>
    <property type="evidence" value="ECO:0007669"/>
    <property type="project" value="TreeGrafter"/>
</dbReference>
<dbReference type="Pfam" id="PF08240">
    <property type="entry name" value="ADH_N"/>
    <property type="match status" value="1"/>
</dbReference>
<reference evidence="4" key="2">
    <citation type="submission" date="2020-09" db="EMBL/GenBank/DDBJ databases">
        <authorList>
            <person name="Sun Q."/>
            <person name="Zhou Y."/>
        </authorList>
    </citation>
    <scope>NUCLEOTIDE SEQUENCE</scope>
    <source>
        <strain evidence="4">CGMCC 4.7308</strain>
    </source>
</reference>
<accession>A0A917WNX8</accession>
<dbReference type="RefSeq" id="WP_188944828.1">
    <property type="nucleotide sequence ID" value="NZ_BMNA01000018.1"/>
</dbReference>
<dbReference type="GO" id="GO:0003960">
    <property type="term" value="F:quinone reductase (NADPH) activity"/>
    <property type="evidence" value="ECO:0007669"/>
    <property type="project" value="InterPro"/>
</dbReference>
<keyword evidence="2" id="KW-0560">Oxidoreductase</keyword>
<sequence>MTFAMQVSEVGGPEVLRPAEIELGDTGPGRARVAVAAAGVNFVDIYRRTGVYPAELPTVLGAEGSGVVTAVGDGVDTVRVGYRVAWCDVPGSYAAEVDAPADRLVPVPAGVDMEHAAALPLQGLTAHYLASDSYRIRPGDTVLVHAGAGGVGLLLTQIAVLRGATVLTTVSTEDKAELSRAAGAAHVLVGYQDFPRWVRELTGGRGVQAVYDGVGRDTFDGSLDALAVRGFLVLFGGASGQVPPFDPQRLSSGGSLSLTRPTLGHFVHGRDELVRRSTELFDWLGAGRLDVRIGGTYPLADAGRAHEDLAGRRTTGKLLLLP</sequence>
<dbReference type="SUPFAM" id="SSF51735">
    <property type="entry name" value="NAD(P)-binding Rossmann-fold domains"/>
    <property type="match status" value="1"/>
</dbReference>
<name>A0A917WNX8_9ACTN</name>
<feature type="domain" description="Enoyl reductase (ER)" evidence="3">
    <location>
        <begin position="11"/>
        <end position="320"/>
    </location>
</feature>
<organism evidence="4 5">
    <name type="scientific">Nakamurella endophytica</name>
    <dbReference type="NCBI Taxonomy" id="1748367"/>
    <lineage>
        <taxon>Bacteria</taxon>
        <taxon>Bacillati</taxon>
        <taxon>Actinomycetota</taxon>
        <taxon>Actinomycetes</taxon>
        <taxon>Nakamurellales</taxon>
        <taxon>Nakamurellaceae</taxon>
        <taxon>Nakamurella</taxon>
    </lineage>
</organism>
<dbReference type="Gene3D" id="3.40.50.720">
    <property type="entry name" value="NAD(P)-binding Rossmann-like Domain"/>
    <property type="match status" value="1"/>
</dbReference>
<dbReference type="Gene3D" id="3.90.180.10">
    <property type="entry name" value="Medium-chain alcohol dehydrogenases, catalytic domain"/>
    <property type="match status" value="1"/>
</dbReference>
<dbReference type="EMBL" id="BMNA01000018">
    <property type="protein sequence ID" value="GGM17571.1"/>
    <property type="molecule type" value="Genomic_DNA"/>
</dbReference>
<keyword evidence="5" id="KW-1185">Reference proteome</keyword>
<dbReference type="AlphaFoldDB" id="A0A917WNX8"/>
<evidence type="ECO:0000259" key="3">
    <source>
        <dbReference type="SMART" id="SM00829"/>
    </source>
</evidence>
<dbReference type="GO" id="GO:0070402">
    <property type="term" value="F:NADPH binding"/>
    <property type="evidence" value="ECO:0007669"/>
    <property type="project" value="TreeGrafter"/>
</dbReference>
<proteinExistence type="predicted"/>
<reference evidence="4" key="1">
    <citation type="journal article" date="2014" name="Int. J. Syst. Evol. Microbiol.">
        <title>Complete genome sequence of Corynebacterium casei LMG S-19264T (=DSM 44701T), isolated from a smear-ripened cheese.</title>
        <authorList>
            <consortium name="US DOE Joint Genome Institute (JGI-PGF)"/>
            <person name="Walter F."/>
            <person name="Albersmeier A."/>
            <person name="Kalinowski J."/>
            <person name="Ruckert C."/>
        </authorList>
    </citation>
    <scope>NUCLEOTIDE SEQUENCE</scope>
    <source>
        <strain evidence="4">CGMCC 4.7308</strain>
    </source>
</reference>
<evidence type="ECO:0000256" key="2">
    <source>
        <dbReference type="ARBA" id="ARBA00023002"/>
    </source>
</evidence>
<dbReference type="Proteomes" id="UP000655208">
    <property type="component" value="Unassembled WGS sequence"/>
</dbReference>
<dbReference type="PANTHER" id="PTHR48106">
    <property type="entry name" value="QUINONE OXIDOREDUCTASE PIG3-RELATED"/>
    <property type="match status" value="1"/>
</dbReference>
<keyword evidence="1" id="KW-0521">NADP</keyword>
<comment type="caution">
    <text evidence="4">The sequence shown here is derived from an EMBL/GenBank/DDBJ whole genome shotgun (WGS) entry which is preliminary data.</text>
</comment>
<dbReference type="SUPFAM" id="SSF50129">
    <property type="entry name" value="GroES-like"/>
    <property type="match status" value="1"/>
</dbReference>
<evidence type="ECO:0000256" key="1">
    <source>
        <dbReference type="ARBA" id="ARBA00022857"/>
    </source>
</evidence>
<protein>
    <submittedName>
        <fullName evidence="4">Quinone oxidoreductase</fullName>
    </submittedName>
</protein>
<gene>
    <name evidence="4" type="primary">qor</name>
    <name evidence="4" type="ORF">GCM10011594_42090</name>
</gene>
<dbReference type="InterPro" id="IPR020843">
    <property type="entry name" value="ER"/>
</dbReference>
<evidence type="ECO:0000313" key="5">
    <source>
        <dbReference type="Proteomes" id="UP000655208"/>
    </source>
</evidence>
<dbReference type="InterPro" id="IPR013149">
    <property type="entry name" value="ADH-like_C"/>
</dbReference>
<dbReference type="InterPro" id="IPR047618">
    <property type="entry name" value="QOR-like"/>
</dbReference>
<dbReference type="SMART" id="SM00829">
    <property type="entry name" value="PKS_ER"/>
    <property type="match status" value="1"/>
</dbReference>
<dbReference type="Pfam" id="PF00107">
    <property type="entry name" value="ADH_zinc_N"/>
    <property type="match status" value="1"/>
</dbReference>
<dbReference type="GO" id="GO:0035925">
    <property type="term" value="F:mRNA 3'-UTR AU-rich region binding"/>
    <property type="evidence" value="ECO:0007669"/>
    <property type="project" value="TreeGrafter"/>
</dbReference>
<dbReference type="InterPro" id="IPR036291">
    <property type="entry name" value="NAD(P)-bd_dom_sf"/>
</dbReference>
<dbReference type="CDD" id="cd05286">
    <property type="entry name" value="QOR2"/>
    <property type="match status" value="1"/>
</dbReference>